<dbReference type="PROSITE" id="PS51318">
    <property type="entry name" value="TAT"/>
    <property type="match status" value="1"/>
</dbReference>
<dbReference type="InterPro" id="IPR006311">
    <property type="entry name" value="TAT_signal"/>
</dbReference>
<keyword evidence="5 6" id="KW-0732">Signal</keyword>
<accession>A0A081CQ31</accession>
<feature type="chain" id="PRO_5001755941" evidence="6">
    <location>
        <begin position="26"/>
        <end position="291"/>
    </location>
</feature>
<dbReference type="PANTHER" id="PTHR30532:SF1">
    <property type="entry name" value="IRON(3+)-HYDROXAMATE-BINDING PROTEIN FHUD"/>
    <property type="match status" value="1"/>
</dbReference>
<gene>
    <name evidence="8" type="primary">fhuD</name>
    <name evidence="8" type="ORF">RRU01S_02_01050</name>
</gene>
<keyword evidence="4" id="KW-0406">Ion transport</keyword>
<evidence type="ECO:0000256" key="4">
    <source>
        <dbReference type="ARBA" id="ARBA00022496"/>
    </source>
</evidence>
<evidence type="ECO:0000256" key="2">
    <source>
        <dbReference type="ARBA" id="ARBA00008814"/>
    </source>
</evidence>
<keyword evidence="3" id="KW-0813">Transport</keyword>
<sequence length="291" mass="31114">MPPLTRRTLLAATAATFVVAGRASAQPSAPRVATLDWALLETLLAIGANVVAATELRQFAQVAVKPDVPPETMDIGLRGTPNFEALYAARPDIIFNSNFYAWADPLIGRIAPVESHAIYTSGESPYALAQKATLAIGERLQLPAAQNLVDELAARLERHKSTLAHHRRPVLLINLGDARHFRVFGADSMFGEVLTRIGLTNAWKSATSYSATAPVGIETLAAMPDATIILIPPHPQDALDALTTSAFWNALPAMRENRVVTIGSINPYGALPAASRFADMLAQGLSHVQNG</sequence>
<dbReference type="SUPFAM" id="SSF53807">
    <property type="entry name" value="Helical backbone' metal receptor"/>
    <property type="match status" value="1"/>
</dbReference>
<evidence type="ECO:0000256" key="3">
    <source>
        <dbReference type="ARBA" id="ARBA00022448"/>
    </source>
</evidence>
<comment type="caution">
    <text evidence="8">The sequence shown here is derived from an EMBL/GenBank/DDBJ whole genome shotgun (WGS) entry which is preliminary data.</text>
</comment>
<dbReference type="OrthoDB" id="8370650at2"/>
<dbReference type="GO" id="GO:1901678">
    <property type="term" value="P:iron coordination entity transport"/>
    <property type="evidence" value="ECO:0007669"/>
    <property type="project" value="UniProtKB-ARBA"/>
</dbReference>
<protein>
    <submittedName>
        <fullName evidence="8">Fe(3+)-ferrichrome ABC transporter substrate-binding protein</fullName>
    </submittedName>
</protein>
<keyword evidence="4" id="KW-0408">Iron</keyword>
<evidence type="ECO:0000313" key="9">
    <source>
        <dbReference type="Proteomes" id="UP000028701"/>
    </source>
</evidence>
<evidence type="ECO:0000256" key="1">
    <source>
        <dbReference type="ARBA" id="ARBA00004196"/>
    </source>
</evidence>
<keyword evidence="4" id="KW-0410">Iron transport</keyword>
<evidence type="ECO:0000259" key="7">
    <source>
        <dbReference type="PROSITE" id="PS50983"/>
    </source>
</evidence>
<proteinExistence type="inferred from homology"/>
<comment type="subcellular location">
    <subcellularLocation>
        <location evidence="1">Cell envelope</location>
    </subcellularLocation>
</comment>
<name>A0A081CQ31_9HYPH</name>
<feature type="domain" description="Fe/B12 periplasmic-binding" evidence="7">
    <location>
        <begin position="31"/>
        <end position="291"/>
    </location>
</feature>
<dbReference type="PROSITE" id="PS50983">
    <property type="entry name" value="FE_B12_PBP"/>
    <property type="match status" value="1"/>
</dbReference>
<dbReference type="AlphaFoldDB" id="A0A081CQ31"/>
<dbReference type="PANTHER" id="PTHR30532">
    <property type="entry name" value="IRON III DICITRATE-BINDING PERIPLASMIC PROTEIN"/>
    <property type="match status" value="1"/>
</dbReference>
<dbReference type="Gene3D" id="3.40.50.1980">
    <property type="entry name" value="Nitrogenase molybdenum iron protein domain"/>
    <property type="match status" value="2"/>
</dbReference>
<dbReference type="PRINTS" id="PR01715">
    <property type="entry name" value="FERRIBNDNGPP"/>
</dbReference>
<dbReference type="InterPro" id="IPR002491">
    <property type="entry name" value="ABC_transptr_periplasmic_BD"/>
</dbReference>
<dbReference type="eggNOG" id="COG0614">
    <property type="taxonomic scope" value="Bacteria"/>
</dbReference>
<dbReference type="Proteomes" id="UP000028701">
    <property type="component" value="Unassembled WGS sequence"/>
</dbReference>
<comment type="similarity">
    <text evidence="2">Belongs to the bacterial solute-binding protein 8 family.</text>
</comment>
<evidence type="ECO:0000256" key="5">
    <source>
        <dbReference type="ARBA" id="ARBA00022729"/>
    </source>
</evidence>
<dbReference type="RefSeq" id="WP_045228436.1">
    <property type="nucleotide sequence ID" value="NZ_BBJU01000002.1"/>
</dbReference>
<organism evidence="8 9">
    <name type="scientific">Agrobacterium rubi TR3 = NBRC 13261</name>
    <dbReference type="NCBI Taxonomy" id="1368415"/>
    <lineage>
        <taxon>Bacteria</taxon>
        <taxon>Pseudomonadati</taxon>
        <taxon>Pseudomonadota</taxon>
        <taxon>Alphaproteobacteria</taxon>
        <taxon>Hyphomicrobiales</taxon>
        <taxon>Rhizobiaceae</taxon>
        <taxon>Rhizobium/Agrobacterium group</taxon>
        <taxon>Agrobacterium</taxon>
    </lineage>
</organism>
<evidence type="ECO:0000256" key="6">
    <source>
        <dbReference type="SAM" id="SignalP"/>
    </source>
</evidence>
<feature type="signal peptide" evidence="6">
    <location>
        <begin position="1"/>
        <end position="25"/>
    </location>
</feature>
<dbReference type="GO" id="GO:0030288">
    <property type="term" value="C:outer membrane-bounded periplasmic space"/>
    <property type="evidence" value="ECO:0007669"/>
    <property type="project" value="TreeGrafter"/>
</dbReference>
<reference evidence="8 9" key="1">
    <citation type="submission" date="2014-08" db="EMBL/GenBank/DDBJ databases">
        <title>Whole genome shotgun sequence of Rhizobium rubi NBRC 13261.</title>
        <authorList>
            <person name="Katano-Makiyama Y."/>
            <person name="Hosoyama A."/>
            <person name="Hashimoto M."/>
            <person name="Hosoyama Y."/>
            <person name="Noguchi M."/>
            <person name="Tsuchikane K."/>
            <person name="Uohara A."/>
            <person name="Ohji S."/>
            <person name="Ichikawa N."/>
            <person name="Kimura A."/>
            <person name="Yamazoe A."/>
            <person name="Fujita N."/>
        </authorList>
    </citation>
    <scope>NUCLEOTIDE SEQUENCE [LARGE SCALE GENOMIC DNA]</scope>
    <source>
        <strain evidence="8 9">NBRC 13261</strain>
    </source>
</reference>
<dbReference type="EMBL" id="BBJU01000002">
    <property type="protein sequence ID" value="GAK68777.1"/>
    <property type="molecule type" value="Genomic_DNA"/>
</dbReference>
<dbReference type="Pfam" id="PF01497">
    <property type="entry name" value="Peripla_BP_2"/>
    <property type="match status" value="1"/>
</dbReference>
<dbReference type="InterPro" id="IPR051313">
    <property type="entry name" value="Bact_iron-sidero_bind"/>
</dbReference>
<evidence type="ECO:0000313" key="8">
    <source>
        <dbReference type="EMBL" id="GAK68777.1"/>
    </source>
</evidence>